<dbReference type="InterPro" id="IPR006015">
    <property type="entry name" value="Universal_stress_UspA"/>
</dbReference>
<feature type="domain" description="UspA" evidence="2">
    <location>
        <begin position="156"/>
        <end position="276"/>
    </location>
</feature>
<dbReference type="PRINTS" id="PR01438">
    <property type="entry name" value="UNVRSLSTRESS"/>
</dbReference>
<dbReference type="Gene3D" id="3.40.50.12370">
    <property type="match status" value="1"/>
</dbReference>
<dbReference type="OrthoDB" id="9804721at2"/>
<evidence type="ECO:0000256" key="1">
    <source>
        <dbReference type="ARBA" id="ARBA00008791"/>
    </source>
</evidence>
<dbReference type="CDD" id="cd00293">
    <property type="entry name" value="USP-like"/>
    <property type="match status" value="1"/>
</dbReference>
<evidence type="ECO:0000313" key="4">
    <source>
        <dbReference type="Proteomes" id="UP000245629"/>
    </source>
</evidence>
<proteinExistence type="inferred from homology"/>
<evidence type="ECO:0000259" key="2">
    <source>
        <dbReference type="Pfam" id="PF00582"/>
    </source>
</evidence>
<protein>
    <submittedName>
        <fullName evidence="3">Universal stress protein</fullName>
    </submittedName>
</protein>
<name>A0A2S2CVG5_9PROT</name>
<dbReference type="Proteomes" id="UP000245629">
    <property type="component" value="Chromosome 3"/>
</dbReference>
<dbReference type="KEGG" id="azz:DEW08_19475"/>
<comment type="similarity">
    <text evidence="1">Belongs to the universal stress protein A family.</text>
</comment>
<organism evidence="3 4">
    <name type="scientific">Azospirillum thermophilum</name>
    <dbReference type="NCBI Taxonomy" id="2202148"/>
    <lineage>
        <taxon>Bacteria</taxon>
        <taxon>Pseudomonadati</taxon>
        <taxon>Pseudomonadota</taxon>
        <taxon>Alphaproteobacteria</taxon>
        <taxon>Rhodospirillales</taxon>
        <taxon>Azospirillaceae</taxon>
        <taxon>Azospirillum</taxon>
    </lineage>
</organism>
<gene>
    <name evidence="3" type="ORF">DEW08_19475</name>
</gene>
<dbReference type="PANTHER" id="PTHR46268">
    <property type="entry name" value="STRESS RESPONSE PROTEIN NHAX"/>
    <property type="match status" value="1"/>
</dbReference>
<reference evidence="4" key="1">
    <citation type="submission" date="2018-05" db="EMBL/GenBank/DDBJ databases">
        <title>Azospirillum thermophila sp. nov., a novel isolated from hot spring.</title>
        <authorList>
            <person name="Zhao Z."/>
        </authorList>
    </citation>
    <scope>NUCLEOTIDE SEQUENCE [LARGE SCALE GENOMIC DNA]</scope>
    <source>
        <strain evidence="4">CFH 70021</strain>
    </source>
</reference>
<dbReference type="EMBL" id="CP029354">
    <property type="protein sequence ID" value="AWK88277.1"/>
    <property type="molecule type" value="Genomic_DNA"/>
</dbReference>
<dbReference type="Pfam" id="PF00582">
    <property type="entry name" value="Usp"/>
    <property type="match status" value="1"/>
</dbReference>
<evidence type="ECO:0000313" key="3">
    <source>
        <dbReference type="EMBL" id="AWK88277.1"/>
    </source>
</evidence>
<dbReference type="PANTHER" id="PTHR46268:SF15">
    <property type="entry name" value="UNIVERSAL STRESS PROTEIN HP_0031"/>
    <property type="match status" value="1"/>
</dbReference>
<dbReference type="SUPFAM" id="SSF52402">
    <property type="entry name" value="Adenine nucleotide alpha hydrolases-like"/>
    <property type="match status" value="2"/>
</dbReference>
<dbReference type="RefSeq" id="WP_109330390.1">
    <property type="nucleotide sequence ID" value="NZ_CP029354.1"/>
</dbReference>
<dbReference type="InterPro" id="IPR006016">
    <property type="entry name" value="UspA"/>
</dbReference>
<sequence length="278" mass="29901">MTPKDIVVFIEEEEGLVNRLSYATALAERWQAHLTATFVAGRLDLHHASGFARGAGVGAMLRKHQASVRDAETWAKTVFETLTQRAGIPAEWRVSENEDGEALMLHARHACLAIVGPPDRPKELRRLLSLSEDVIFASGRPSLLLPRDWPSDRIGRRIVVGWNGSREAANAIGNALPFLVAAEAVHLVVVPAATLQASLGAEPGADMTRHLVRNGVEVVLEQCPGTDAGAVLLDRARALDADMLVMGAYGRSKISEFVFGGATRTVLANAGLPILLSR</sequence>
<dbReference type="AlphaFoldDB" id="A0A2S2CVG5"/>
<accession>A0A2S2CVG5</accession>
<keyword evidence="4" id="KW-1185">Reference proteome</keyword>